<keyword evidence="4" id="KW-1185">Reference proteome</keyword>
<evidence type="ECO:0000313" key="4">
    <source>
        <dbReference type="Proteomes" id="UP000241912"/>
    </source>
</evidence>
<dbReference type="Gene3D" id="2.60.120.1440">
    <property type="match status" value="1"/>
</dbReference>
<organism evidence="3 4">
    <name type="scientific">Nitrosomonas supralitoralis</name>
    <dbReference type="NCBI Taxonomy" id="2116706"/>
    <lineage>
        <taxon>Bacteria</taxon>
        <taxon>Pseudomonadati</taxon>
        <taxon>Pseudomonadota</taxon>
        <taxon>Betaproteobacteria</taxon>
        <taxon>Nitrosomonadales</taxon>
        <taxon>Nitrosomonadaceae</taxon>
        <taxon>Nitrosomonas</taxon>
    </lineage>
</organism>
<keyword evidence="1" id="KW-0472">Membrane</keyword>
<dbReference type="OrthoDB" id="8545699at2"/>
<feature type="transmembrane region" description="Helical" evidence="1">
    <location>
        <begin position="21"/>
        <end position="41"/>
    </location>
</feature>
<evidence type="ECO:0000259" key="2">
    <source>
        <dbReference type="Pfam" id="PF04773"/>
    </source>
</evidence>
<protein>
    <submittedName>
        <fullName evidence="3">Iron dicitrate transport regulator FecR</fullName>
    </submittedName>
</protein>
<dbReference type="Pfam" id="PF04773">
    <property type="entry name" value="FecR"/>
    <property type="match status" value="1"/>
</dbReference>
<dbReference type="EMBL" id="PXXU01000061">
    <property type="protein sequence ID" value="PSJ16231.1"/>
    <property type="molecule type" value="Genomic_DNA"/>
</dbReference>
<proteinExistence type="predicted"/>
<evidence type="ECO:0000313" key="3">
    <source>
        <dbReference type="EMBL" id="PSJ16231.1"/>
    </source>
</evidence>
<evidence type="ECO:0000256" key="1">
    <source>
        <dbReference type="SAM" id="Phobius"/>
    </source>
</evidence>
<gene>
    <name evidence="3" type="ORF">C7H79_14530</name>
</gene>
<dbReference type="AlphaFoldDB" id="A0A2P7NRW9"/>
<reference evidence="3 4" key="1">
    <citation type="submission" date="2018-03" db="EMBL/GenBank/DDBJ databases">
        <title>Draft genome of Nitrosomonas supralitoralis APG5.</title>
        <authorList>
            <person name="Urakawa H."/>
            <person name="Lopez J.V."/>
        </authorList>
    </citation>
    <scope>NUCLEOTIDE SEQUENCE [LARGE SCALE GENOMIC DNA]</scope>
    <source>
        <strain evidence="3 4">APG5</strain>
    </source>
</reference>
<sequence length="182" mass="20687">MQEPEPPVIQPFNFVFSWRRFLVHCLIMGFCVLLGLMTWYFGKPHSIRFYETKSEQLLATSIAPGIDMALDMLSSVAVKEGRPLQAELFKGNVYFDIQKNAANQLEVKVGDAIIKDFGTRFSIQLYKNGSGHIAVTDGYIKIHVSSGVYQINAFEQADFDNFSISKHRLITERDIAPWRPPP</sequence>
<comment type="caution">
    <text evidence="3">The sequence shown here is derived from an EMBL/GenBank/DDBJ whole genome shotgun (WGS) entry which is preliminary data.</text>
</comment>
<name>A0A2P7NRW9_9PROT</name>
<keyword evidence="1" id="KW-0812">Transmembrane</keyword>
<dbReference type="InterPro" id="IPR006860">
    <property type="entry name" value="FecR"/>
</dbReference>
<dbReference type="Proteomes" id="UP000241912">
    <property type="component" value="Unassembled WGS sequence"/>
</dbReference>
<accession>A0A2P7NRW9</accession>
<dbReference type="RefSeq" id="WP_106708011.1">
    <property type="nucleotide sequence ID" value="NZ_PXXU01000061.1"/>
</dbReference>
<feature type="domain" description="FecR protein" evidence="2">
    <location>
        <begin position="50"/>
        <end position="140"/>
    </location>
</feature>
<keyword evidence="1" id="KW-1133">Transmembrane helix</keyword>